<organism evidence="1 2">
    <name type="scientific">Chryseobacterium culicis</name>
    <dbReference type="NCBI Taxonomy" id="680127"/>
    <lineage>
        <taxon>Bacteria</taxon>
        <taxon>Pseudomonadati</taxon>
        <taxon>Bacteroidota</taxon>
        <taxon>Flavobacteriia</taxon>
        <taxon>Flavobacteriales</taxon>
        <taxon>Weeksellaceae</taxon>
        <taxon>Chryseobacterium group</taxon>
        <taxon>Chryseobacterium</taxon>
    </lineage>
</organism>
<name>A0A1H6H2T3_CHRCI</name>
<reference evidence="1 2" key="1">
    <citation type="submission" date="2016-10" db="EMBL/GenBank/DDBJ databases">
        <authorList>
            <person name="de Groot N.N."/>
        </authorList>
    </citation>
    <scope>NUCLEOTIDE SEQUENCE [LARGE SCALE GENOMIC DNA]</scope>
    <source>
        <strain evidence="1 2">DSM 23031</strain>
    </source>
</reference>
<sequence>MTRIALINCYFGKSWPEYFNHFLYSCKYNPDVDFLLFTNLEPPFHLPNVHFIRISSLAEFSTIASEKLGLSISVLDGYKLCDFKPTYGLIFQDYLKEYDFWGYCDIDIIFGNIRYFITEKILKKYDVISPHKNYPAGFFTLLKNNDQCINLFKKSKDYAHILQNTRHFCFDECNFEFNLVHSKDITEIPTEIESFTLVVRKLELQKEIKYYHKNIVQEFVYSDVTHHWVEGNIFNTVTEKQYLLIHLINLKDNPYFFIDPFDAKGKFSISPRGIHYTSNKISYPIKKIRRKIEKRVTNTRYRFLLMKSKLLAYTQKQHVNFLEEQSYKIGKTHITFYPQDKNKLIIINEGENMLHYNQFSLYQLKGNQWIGVSKKNISTIDFHYKNGENIPYKISIKSIQNRITEHAYYIY</sequence>
<dbReference type="Pfam" id="PF20330">
    <property type="entry name" value="DUF6625"/>
    <property type="match status" value="1"/>
</dbReference>
<dbReference type="Proteomes" id="UP000198561">
    <property type="component" value="Unassembled WGS sequence"/>
</dbReference>
<proteinExistence type="predicted"/>
<dbReference type="STRING" id="680127.SAMN05421593_0726"/>
<protein>
    <submittedName>
        <fullName evidence="1">Uncharacterized protein</fullName>
    </submittedName>
</protein>
<dbReference type="InterPro" id="IPR046733">
    <property type="entry name" value="DUF6625"/>
</dbReference>
<dbReference type="OrthoDB" id="1910631at2"/>
<gene>
    <name evidence="1" type="ORF">SAMN05421593_0726</name>
</gene>
<dbReference type="RefSeq" id="WP_089689930.1">
    <property type="nucleotide sequence ID" value="NZ_FNWQ01000001.1"/>
</dbReference>
<dbReference type="AlphaFoldDB" id="A0A1H6H2T3"/>
<evidence type="ECO:0000313" key="1">
    <source>
        <dbReference type="EMBL" id="SEH28510.1"/>
    </source>
</evidence>
<dbReference type="EMBL" id="FNWQ01000001">
    <property type="protein sequence ID" value="SEH28510.1"/>
    <property type="molecule type" value="Genomic_DNA"/>
</dbReference>
<evidence type="ECO:0000313" key="2">
    <source>
        <dbReference type="Proteomes" id="UP000198561"/>
    </source>
</evidence>
<accession>A0A1H6H2T3</accession>